<evidence type="ECO:0000313" key="2">
    <source>
        <dbReference type="EMBL" id="PUZ55099.1"/>
    </source>
</evidence>
<protein>
    <submittedName>
        <fullName evidence="2">Uncharacterized protein</fullName>
    </submittedName>
</protein>
<evidence type="ECO:0000256" key="1">
    <source>
        <dbReference type="SAM" id="MobiDB-lite"/>
    </source>
</evidence>
<sequence length="141" mass="15604">MGLAQIFQEIHPTPTTKANPFRPSHPSPTQQAVKASKRSFPPVLTRFASFHQRRPAPHLGPTPPATWRSPASPSLLLRLAFSSVPPPPPPLRCATPPFGAAASYIKIQNRDCWPTCSETLAKWILVPLAWNTSFINPYKFT</sequence>
<proteinExistence type="predicted"/>
<keyword evidence="3" id="KW-1185">Reference proteome</keyword>
<feature type="region of interest" description="Disordered" evidence="1">
    <location>
        <begin position="1"/>
        <end position="38"/>
    </location>
</feature>
<dbReference type="Gramene" id="PUZ55099">
    <property type="protein sequence ID" value="PUZ55099"/>
    <property type="gene ID" value="GQ55_5G184200"/>
</dbReference>
<dbReference type="AlphaFoldDB" id="A0A2T7DHP7"/>
<dbReference type="Proteomes" id="UP000244336">
    <property type="component" value="Chromosome 5"/>
</dbReference>
<accession>A0A2T7DHP7</accession>
<evidence type="ECO:0000313" key="3">
    <source>
        <dbReference type="Proteomes" id="UP000244336"/>
    </source>
</evidence>
<reference evidence="2 3" key="1">
    <citation type="submission" date="2018-04" db="EMBL/GenBank/DDBJ databases">
        <title>WGS assembly of Panicum hallii var. hallii HAL2.</title>
        <authorList>
            <person name="Lovell J."/>
            <person name="Jenkins J."/>
            <person name="Lowry D."/>
            <person name="Mamidi S."/>
            <person name="Sreedasyam A."/>
            <person name="Weng X."/>
            <person name="Barry K."/>
            <person name="Bonette J."/>
            <person name="Campitelli B."/>
            <person name="Daum C."/>
            <person name="Gordon S."/>
            <person name="Gould B."/>
            <person name="Lipzen A."/>
            <person name="MacQueen A."/>
            <person name="Palacio-Mejia J."/>
            <person name="Plott C."/>
            <person name="Shakirov E."/>
            <person name="Shu S."/>
            <person name="Yoshinaga Y."/>
            <person name="Zane M."/>
            <person name="Rokhsar D."/>
            <person name="Grimwood J."/>
            <person name="Schmutz J."/>
            <person name="Juenger T."/>
        </authorList>
    </citation>
    <scope>NUCLEOTIDE SEQUENCE [LARGE SCALE GENOMIC DNA]</scope>
    <source>
        <strain evidence="3">cv. HAL2</strain>
    </source>
</reference>
<feature type="region of interest" description="Disordered" evidence="1">
    <location>
        <begin position="51"/>
        <end position="70"/>
    </location>
</feature>
<dbReference type="EMBL" id="CM009753">
    <property type="protein sequence ID" value="PUZ55099.1"/>
    <property type="molecule type" value="Genomic_DNA"/>
</dbReference>
<organism evidence="2 3">
    <name type="scientific">Panicum hallii var. hallii</name>
    <dbReference type="NCBI Taxonomy" id="1504633"/>
    <lineage>
        <taxon>Eukaryota</taxon>
        <taxon>Viridiplantae</taxon>
        <taxon>Streptophyta</taxon>
        <taxon>Embryophyta</taxon>
        <taxon>Tracheophyta</taxon>
        <taxon>Spermatophyta</taxon>
        <taxon>Magnoliopsida</taxon>
        <taxon>Liliopsida</taxon>
        <taxon>Poales</taxon>
        <taxon>Poaceae</taxon>
        <taxon>PACMAD clade</taxon>
        <taxon>Panicoideae</taxon>
        <taxon>Panicodae</taxon>
        <taxon>Paniceae</taxon>
        <taxon>Panicinae</taxon>
        <taxon>Panicum</taxon>
        <taxon>Panicum sect. Panicum</taxon>
    </lineage>
</organism>
<name>A0A2T7DHP7_9POAL</name>
<gene>
    <name evidence="2" type="ORF">GQ55_5G184200</name>
</gene>